<dbReference type="AlphaFoldDB" id="D7DNG5"/>
<evidence type="ECO:0000313" key="4">
    <source>
        <dbReference type="Proteomes" id="UP000000383"/>
    </source>
</evidence>
<dbReference type="PANTHER" id="PTHR38036">
    <property type="entry name" value="UPF0250 PROTEIN YBED"/>
    <property type="match status" value="1"/>
</dbReference>
<dbReference type="Pfam" id="PF04359">
    <property type="entry name" value="DUF493"/>
    <property type="match status" value="1"/>
</dbReference>
<evidence type="ECO:0000256" key="2">
    <source>
        <dbReference type="HAMAP-Rule" id="MF_00659"/>
    </source>
</evidence>
<dbReference type="RefSeq" id="WP_013149273.1">
    <property type="nucleotide sequence ID" value="NC_014207.1"/>
</dbReference>
<dbReference type="HAMAP" id="MF_00659">
    <property type="entry name" value="UPF0250"/>
    <property type="match status" value="1"/>
</dbReference>
<comment type="similarity">
    <text evidence="1 2">Belongs to the UPF0250 family.</text>
</comment>
<dbReference type="GO" id="GO:0005829">
    <property type="term" value="C:cytosol"/>
    <property type="evidence" value="ECO:0007669"/>
    <property type="project" value="TreeGrafter"/>
</dbReference>
<sequence>MADIEPHTAPPLIDFPTDFPIKVMGNTESQFPETVILLIQTIVPTFNPENIESRISSSGKYTSLTCTVRVESQVQLDDIYRLISAHPLVKFAL</sequence>
<protein>
    <recommendedName>
        <fullName evidence="2">UPF0250 protein M301_2609</fullName>
    </recommendedName>
</protein>
<reference evidence="4" key="1">
    <citation type="submission" date="2010-05" db="EMBL/GenBank/DDBJ databases">
        <title>Complete sequence of Methylotenera sp. 301.</title>
        <authorList>
            <person name="Lucas S."/>
            <person name="Copeland A."/>
            <person name="Lapidus A."/>
            <person name="Cheng J.-F."/>
            <person name="Bruce D."/>
            <person name="Goodwin L."/>
            <person name="Pitluck S."/>
            <person name="Clum A."/>
            <person name="Land M."/>
            <person name="Hauser L."/>
            <person name="Kyrpides N."/>
            <person name="Ivanova N."/>
            <person name="Chistoservova L."/>
            <person name="Kalyuzhnaya M."/>
            <person name="Woyke T."/>
        </authorList>
    </citation>
    <scope>NUCLEOTIDE SEQUENCE [LARGE SCALE GENOMIC DNA]</scope>
    <source>
        <strain evidence="4">301</strain>
    </source>
</reference>
<dbReference type="eggNOG" id="COG2921">
    <property type="taxonomic scope" value="Bacteria"/>
</dbReference>
<evidence type="ECO:0000256" key="1">
    <source>
        <dbReference type="ARBA" id="ARBA00008460"/>
    </source>
</evidence>
<dbReference type="InterPro" id="IPR027471">
    <property type="entry name" value="YbeD-like_sf"/>
</dbReference>
<dbReference type="STRING" id="666681.M301_2609"/>
<name>D7DNG5_METV0</name>
<dbReference type="OrthoDB" id="9793424at2"/>
<dbReference type="InterPro" id="IPR007454">
    <property type="entry name" value="UPF0250_YbeD-like"/>
</dbReference>
<dbReference type="EMBL" id="CP002056">
    <property type="protein sequence ID" value="ADI30966.1"/>
    <property type="molecule type" value="Genomic_DNA"/>
</dbReference>
<dbReference type="Proteomes" id="UP000000383">
    <property type="component" value="Chromosome"/>
</dbReference>
<dbReference type="Gene3D" id="3.30.70.260">
    <property type="match status" value="1"/>
</dbReference>
<organism evidence="3 4">
    <name type="scientific">Methylotenera versatilis (strain 301)</name>
    <dbReference type="NCBI Taxonomy" id="666681"/>
    <lineage>
        <taxon>Bacteria</taxon>
        <taxon>Pseudomonadati</taxon>
        <taxon>Pseudomonadota</taxon>
        <taxon>Betaproteobacteria</taxon>
        <taxon>Nitrosomonadales</taxon>
        <taxon>Methylophilaceae</taxon>
        <taxon>Methylotenera</taxon>
    </lineage>
</organism>
<evidence type="ECO:0000313" key="3">
    <source>
        <dbReference type="EMBL" id="ADI30966.1"/>
    </source>
</evidence>
<proteinExistence type="inferred from homology"/>
<dbReference type="HOGENOM" id="CLU_161438_1_2_4"/>
<keyword evidence="4" id="KW-1185">Reference proteome</keyword>
<accession>D7DNG5</accession>
<reference evidence="3 4" key="2">
    <citation type="journal article" date="2011" name="J. Bacteriol.">
        <title>Genomes of three methylotrophs from a single niche uncover genetic and metabolic divergence of Methylophilaceae.</title>
        <authorList>
            <person name="Lapidus A."/>
            <person name="Clum A."/>
            <person name="Labutti K."/>
            <person name="Kaluzhnaya M.G."/>
            <person name="Lim S."/>
            <person name="Beck D.A."/>
            <person name="Glavina Del Rio T."/>
            <person name="Nolan M."/>
            <person name="Mavromatis K."/>
            <person name="Huntemann M."/>
            <person name="Lucas S."/>
            <person name="Lidstrom M.E."/>
            <person name="Ivanova N."/>
            <person name="Chistoserdova L."/>
        </authorList>
    </citation>
    <scope>NUCLEOTIDE SEQUENCE [LARGE SCALE GENOMIC DNA]</scope>
    <source>
        <strain evidence="3 4">301</strain>
    </source>
</reference>
<dbReference type="KEGG" id="meh:M301_2609"/>
<dbReference type="SUPFAM" id="SSF117991">
    <property type="entry name" value="YbeD/HP0495-like"/>
    <property type="match status" value="1"/>
</dbReference>
<gene>
    <name evidence="3" type="ordered locus">M301_2609</name>
</gene>
<dbReference type="PANTHER" id="PTHR38036:SF1">
    <property type="entry name" value="UPF0250 PROTEIN YBED"/>
    <property type="match status" value="1"/>
</dbReference>